<dbReference type="EnsemblPlants" id="MELO3C012845.2.1">
    <property type="protein sequence ID" value="MELO3C012845.2.1"/>
    <property type="gene ID" value="MELO3C012845.2"/>
</dbReference>
<proteinExistence type="predicted"/>
<reference evidence="1" key="1">
    <citation type="submission" date="2023-03" db="UniProtKB">
        <authorList>
            <consortium name="EnsemblPlants"/>
        </authorList>
    </citation>
    <scope>IDENTIFICATION</scope>
</reference>
<dbReference type="AlphaFoldDB" id="A0A9I9D4D6"/>
<organism evidence="1">
    <name type="scientific">Cucumis melo</name>
    <name type="common">Muskmelon</name>
    <dbReference type="NCBI Taxonomy" id="3656"/>
    <lineage>
        <taxon>Eukaryota</taxon>
        <taxon>Viridiplantae</taxon>
        <taxon>Streptophyta</taxon>
        <taxon>Embryophyta</taxon>
        <taxon>Tracheophyta</taxon>
        <taxon>Spermatophyta</taxon>
        <taxon>Magnoliopsida</taxon>
        <taxon>eudicotyledons</taxon>
        <taxon>Gunneridae</taxon>
        <taxon>Pentapetalae</taxon>
        <taxon>rosids</taxon>
        <taxon>fabids</taxon>
        <taxon>Cucurbitales</taxon>
        <taxon>Cucurbitaceae</taxon>
        <taxon>Benincaseae</taxon>
        <taxon>Cucumis</taxon>
    </lineage>
</organism>
<sequence>MGRLQNCIKSVNNLNFSTPNIATNHKLRRVQVNPFRIKPHNPNQSPTVFIDANNNIFNSQSALQTPQTIPIFKNPYLNNFPIRRSHHQPPARDSEAS</sequence>
<accession>A0A9I9D4D6</accession>
<dbReference type="Gramene" id="MELO3C012845.2.1">
    <property type="protein sequence ID" value="MELO3C012845.2.1"/>
    <property type="gene ID" value="MELO3C012845.2"/>
</dbReference>
<evidence type="ECO:0000313" key="1">
    <source>
        <dbReference type="EnsemblPlants" id="MELO3C012845.2.1"/>
    </source>
</evidence>
<name>A0A9I9D4D6_CUCME</name>
<protein>
    <submittedName>
        <fullName evidence="1">Uncharacterized protein</fullName>
    </submittedName>
</protein>